<dbReference type="Pfam" id="PF13966">
    <property type="entry name" value="zf-RVT"/>
    <property type="match status" value="1"/>
</dbReference>
<dbReference type="InterPro" id="IPR026960">
    <property type="entry name" value="RVT-Znf"/>
</dbReference>
<proteinExistence type="predicted"/>
<evidence type="ECO:0000259" key="1">
    <source>
        <dbReference type="Pfam" id="PF13966"/>
    </source>
</evidence>
<reference evidence="2" key="1">
    <citation type="submission" date="2018-02" db="EMBL/GenBank/DDBJ databases">
        <authorList>
            <person name="Cohen D.B."/>
            <person name="Kent A.D."/>
        </authorList>
    </citation>
    <scope>NUCLEOTIDE SEQUENCE</scope>
</reference>
<dbReference type="AlphaFoldDB" id="A0A2N9IL29"/>
<name>A0A2N9IL29_FAGSY</name>
<gene>
    <name evidence="2" type="ORF">FSB_LOCUS53060</name>
</gene>
<protein>
    <recommendedName>
        <fullName evidence="1">Reverse transcriptase zinc-binding domain-containing protein</fullName>
    </recommendedName>
</protein>
<organism evidence="2">
    <name type="scientific">Fagus sylvatica</name>
    <name type="common">Beechnut</name>
    <dbReference type="NCBI Taxonomy" id="28930"/>
    <lineage>
        <taxon>Eukaryota</taxon>
        <taxon>Viridiplantae</taxon>
        <taxon>Streptophyta</taxon>
        <taxon>Embryophyta</taxon>
        <taxon>Tracheophyta</taxon>
        <taxon>Spermatophyta</taxon>
        <taxon>Magnoliopsida</taxon>
        <taxon>eudicotyledons</taxon>
        <taxon>Gunneridae</taxon>
        <taxon>Pentapetalae</taxon>
        <taxon>rosids</taxon>
        <taxon>fabids</taxon>
        <taxon>Fagales</taxon>
        <taxon>Fagaceae</taxon>
        <taxon>Fagus</taxon>
    </lineage>
</organism>
<feature type="domain" description="Reverse transcriptase zinc-binding" evidence="1">
    <location>
        <begin position="61"/>
        <end position="145"/>
    </location>
</feature>
<dbReference type="EMBL" id="OIVN01006105">
    <property type="protein sequence ID" value="SPD25178.1"/>
    <property type="molecule type" value="Genomic_DNA"/>
</dbReference>
<accession>A0A2N9IL29</accession>
<sequence>MVATHLRVHDATHIWDIEFSRPFQNWELEMEVSFVEFLYSIPTRWGTMDSLCWHPSTKGIFEVRSYYFVLVQSTGTYFYWRSVWNSKVPSRVAFFIWIAALGRILTTDNLLKQRIIILDLCCMCRSGGDSVNHLPMHCSVAQELWSMILNMFGVSWVMPRDVVDLLSCWSGKVGRDEAGAIWKAIPHCLMWCLWCERKCKNFYRGIKIDASFEVLLFTVSL</sequence>
<evidence type="ECO:0000313" key="2">
    <source>
        <dbReference type="EMBL" id="SPD25178.1"/>
    </source>
</evidence>